<dbReference type="EMBL" id="CAEZST010000006">
    <property type="protein sequence ID" value="CAB4544066.1"/>
    <property type="molecule type" value="Genomic_DNA"/>
</dbReference>
<proteinExistence type="predicted"/>
<reference evidence="1" key="1">
    <citation type="submission" date="2020-05" db="EMBL/GenBank/DDBJ databases">
        <authorList>
            <person name="Chiriac C."/>
            <person name="Salcher M."/>
            <person name="Ghai R."/>
            <person name="Kavagutti S V."/>
        </authorList>
    </citation>
    <scope>NUCLEOTIDE SEQUENCE</scope>
</reference>
<dbReference type="AlphaFoldDB" id="A0A6J6BYR5"/>
<evidence type="ECO:0000313" key="1">
    <source>
        <dbReference type="EMBL" id="CAB4544066.1"/>
    </source>
</evidence>
<accession>A0A6J6BYR5</accession>
<sequence>MENLSLGLRFSGFDTSELAEVMAQSAMSSSLLSPVTCLVGIPSNIKQWPENRSFLSVTRVATETFLIQLSHFNEVLVIEVSDRHHIPKSLGWFEPKLYGGINVPSWHKLVNRPSQMSLKQALVYAFDDLMVTYSHHDANSENFYLLSGQAKFTQQEVLLLETQSGFVHKLDLQAQKRLWSAKQIFTESKRKDYLGINADDWDDEIGYLPRFAALTNHRGYPMVLFQVDVPLFGSAENLRIWNGKQFTTAGELAKTLCSPEIVNRAEFQLISSHLVEKLWPSALSSEHR</sequence>
<gene>
    <name evidence="1" type="ORF">UFOPK1503_00470</name>
</gene>
<protein>
    <submittedName>
        <fullName evidence="1">Unannotated protein</fullName>
    </submittedName>
</protein>
<name>A0A6J6BYR5_9ZZZZ</name>
<organism evidence="1">
    <name type="scientific">freshwater metagenome</name>
    <dbReference type="NCBI Taxonomy" id="449393"/>
    <lineage>
        <taxon>unclassified sequences</taxon>
        <taxon>metagenomes</taxon>
        <taxon>ecological metagenomes</taxon>
    </lineage>
</organism>